<dbReference type="Proteomes" id="UP000037697">
    <property type="component" value="Unassembled WGS sequence"/>
</dbReference>
<reference evidence="2 3" key="1">
    <citation type="submission" date="2015-07" db="EMBL/GenBank/DDBJ databases">
        <title>Foodborne Vibrio parahaemolyticus Isolates.</title>
        <authorList>
            <person name="Ronholm J."/>
            <person name="Petronella N."/>
            <person name="Kenwell R."/>
            <person name="Banerjee S."/>
        </authorList>
    </citation>
    <scope>NUCLEOTIDE SEQUENCE [LARGE SCALE GENOMIC DNA]</scope>
    <source>
        <strain evidence="2 3">HS-06-05</strain>
    </source>
</reference>
<comment type="caution">
    <text evidence="2">The sequence shown here is derived from an EMBL/GenBank/DDBJ whole genome shotgun (WGS) entry which is preliminary data.</text>
</comment>
<dbReference type="RefSeq" id="WP_025534629.1">
    <property type="nucleotide sequence ID" value="NZ_CAMFHS010000208.1"/>
</dbReference>
<accession>A0AAW3IV56</accession>
<keyword evidence="1" id="KW-0472">Membrane</keyword>
<evidence type="ECO:0000313" key="2">
    <source>
        <dbReference type="EMBL" id="KOY22730.1"/>
    </source>
</evidence>
<evidence type="ECO:0000313" key="3">
    <source>
        <dbReference type="Proteomes" id="UP000037697"/>
    </source>
</evidence>
<evidence type="ECO:0000256" key="1">
    <source>
        <dbReference type="SAM" id="Phobius"/>
    </source>
</evidence>
<organism evidence="2 3">
    <name type="scientific">Vibrio parahaemolyticus</name>
    <dbReference type="NCBI Taxonomy" id="670"/>
    <lineage>
        <taxon>Bacteria</taxon>
        <taxon>Pseudomonadati</taxon>
        <taxon>Pseudomonadota</taxon>
        <taxon>Gammaproteobacteria</taxon>
        <taxon>Vibrionales</taxon>
        <taxon>Vibrionaceae</taxon>
        <taxon>Vibrio</taxon>
    </lineage>
</organism>
<feature type="transmembrane region" description="Helical" evidence="1">
    <location>
        <begin position="132"/>
        <end position="153"/>
    </location>
</feature>
<protein>
    <submittedName>
        <fullName evidence="2">Uncharacterized protein</fullName>
    </submittedName>
</protein>
<name>A0AAW3IV56_VIBPH</name>
<proteinExistence type="predicted"/>
<dbReference type="AlphaFoldDB" id="A0AAW3IV56"/>
<sequence length="157" mass="18125">MNKYTILRLLPLPKSTKLNWVITFIERDYRGHIGKADKPEKVRDLMQSCRWEVGVPEEELEHHLSQKILSKARKMRIPVPEADFDEDGHDNMQNWVEGSQTGYRYLSAQGYAKVRSRIRKELKERRDLRSHWVVWLSAITGLVGAITGLLAVIGSNG</sequence>
<keyword evidence="1" id="KW-0812">Transmembrane</keyword>
<keyword evidence="1" id="KW-1133">Transmembrane helix</keyword>
<gene>
    <name evidence="2" type="ORF">ACX05_21140</name>
</gene>
<dbReference type="EMBL" id="LIRS01000126">
    <property type="protein sequence ID" value="KOY22730.1"/>
    <property type="molecule type" value="Genomic_DNA"/>
</dbReference>